<organism evidence="1">
    <name type="scientific">marine sediment metagenome</name>
    <dbReference type="NCBI Taxonomy" id="412755"/>
    <lineage>
        <taxon>unclassified sequences</taxon>
        <taxon>metagenomes</taxon>
        <taxon>ecological metagenomes</taxon>
    </lineage>
</organism>
<proteinExistence type="predicted"/>
<name>X1T6T4_9ZZZZ</name>
<reference evidence="1" key="1">
    <citation type="journal article" date="2014" name="Front. Microbiol.">
        <title>High frequency of phylogenetically diverse reductive dehalogenase-homologous genes in deep subseafloor sedimentary metagenomes.</title>
        <authorList>
            <person name="Kawai M."/>
            <person name="Futagami T."/>
            <person name="Toyoda A."/>
            <person name="Takaki Y."/>
            <person name="Nishi S."/>
            <person name="Hori S."/>
            <person name="Arai W."/>
            <person name="Tsubouchi T."/>
            <person name="Morono Y."/>
            <person name="Uchiyama I."/>
            <person name="Ito T."/>
            <person name="Fujiyama A."/>
            <person name="Inagaki F."/>
            <person name="Takami H."/>
        </authorList>
    </citation>
    <scope>NUCLEOTIDE SEQUENCE</scope>
    <source>
        <strain evidence="1">Expedition CK06-06</strain>
    </source>
</reference>
<sequence>MKNDDIETYINFLTEFAFYFYTAKKDELSIDEFNTFMESYLA</sequence>
<gene>
    <name evidence="1" type="ORF">S12H4_13007</name>
</gene>
<protein>
    <submittedName>
        <fullName evidence="1">Uncharacterized protein</fullName>
    </submittedName>
</protein>
<accession>X1T6T4</accession>
<comment type="caution">
    <text evidence="1">The sequence shown here is derived from an EMBL/GenBank/DDBJ whole genome shotgun (WGS) entry which is preliminary data.</text>
</comment>
<feature type="non-terminal residue" evidence="1">
    <location>
        <position position="42"/>
    </location>
</feature>
<dbReference type="EMBL" id="BARW01006203">
    <property type="protein sequence ID" value="GAI87086.1"/>
    <property type="molecule type" value="Genomic_DNA"/>
</dbReference>
<evidence type="ECO:0000313" key="1">
    <source>
        <dbReference type="EMBL" id="GAI87086.1"/>
    </source>
</evidence>
<dbReference type="AlphaFoldDB" id="X1T6T4"/>